<evidence type="ECO:0000256" key="1">
    <source>
        <dbReference type="ARBA" id="ARBA00022512"/>
    </source>
</evidence>
<evidence type="ECO:0000256" key="3">
    <source>
        <dbReference type="ARBA" id="ARBA00022729"/>
    </source>
</evidence>
<sequence>MTAGAGIGDTRSVMIADAPVKSASAGLVLNGRVVGAPAAEQVVRQAPPHSEPIERRTGSKRFGPIQVGGGAMSARARWAPAMGCGGAAGEISRATARLDRVTLNGDLVRVPGNFSSLSSTALSGRGSDANSVASATVSTSRIELAGGEIRIHVLRAPILRVSMNTSEGGEVRYQPAVIEVSGPGVPRTRLDTVRDKVDITVSDIGTAAESAVVPVLPSRGSLLPSIPGLPAPSGETHGRAPVLESGSTKAIVRVSLGAVRQARKGHSLAARVTALRVTMVHAADSDGRRGRAGYEPSAVVARLGFGVLEAAAVAPEPRKAPGGSGVRGETLPVTGPRVAPMVITGAGLLVGGALAVLLGARRRRRNS</sequence>
<keyword evidence="9" id="KW-1185">Reference proteome</keyword>
<evidence type="ECO:0000313" key="8">
    <source>
        <dbReference type="EMBL" id="SNS18863.1"/>
    </source>
</evidence>
<keyword evidence="4" id="KW-0572">Peptidoglycan-anchor</keyword>
<evidence type="ECO:0000259" key="7">
    <source>
        <dbReference type="PROSITE" id="PS50847"/>
    </source>
</evidence>
<evidence type="ECO:0000256" key="6">
    <source>
        <dbReference type="SAM" id="Phobius"/>
    </source>
</evidence>
<name>A0A239CHP6_9ACTN</name>
<evidence type="ECO:0000313" key="9">
    <source>
        <dbReference type="Proteomes" id="UP000198415"/>
    </source>
</evidence>
<gene>
    <name evidence="8" type="ORF">SAMN06264365_111155</name>
</gene>
<keyword evidence="1" id="KW-0134">Cell wall</keyword>
<proteinExistence type="predicted"/>
<organism evidence="8 9">
    <name type="scientific">Actinoplanes regularis</name>
    <dbReference type="NCBI Taxonomy" id="52697"/>
    <lineage>
        <taxon>Bacteria</taxon>
        <taxon>Bacillati</taxon>
        <taxon>Actinomycetota</taxon>
        <taxon>Actinomycetes</taxon>
        <taxon>Micromonosporales</taxon>
        <taxon>Micromonosporaceae</taxon>
        <taxon>Actinoplanes</taxon>
    </lineage>
</organism>
<keyword evidence="6" id="KW-1133">Transmembrane helix</keyword>
<feature type="domain" description="Gram-positive cocci surface proteins LPxTG" evidence="7">
    <location>
        <begin position="331"/>
        <end position="367"/>
    </location>
</feature>
<reference evidence="8 9" key="1">
    <citation type="submission" date="2017-06" db="EMBL/GenBank/DDBJ databases">
        <authorList>
            <person name="Kim H.J."/>
            <person name="Triplett B.A."/>
        </authorList>
    </citation>
    <scope>NUCLEOTIDE SEQUENCE [LARGE SCALE GENOMIC DNA]</scope>
    <source>
        <strain evidence="8 9">DSM 43151</strain>
    </source>
</reference>
<evidence type="ECO:0000256" key="2">
    <source>
        <dbReference type="ARBA" id="ARBA00022525"/>
    </source>
</evidence>
<keyword evidence="3" id="KW-0732">Signal</keyword>
<evidence type="ECO:0000256" key="4">
    <source>
        <dbReference type="ARBA" id="ARBA00023088"/>
    </source>
</evidence>
<evidence type="ECO:0000256" key="5">
    <source>
        <dbReference type="SAM" id="MobiDB-lite"/>
    </source>
</evidence>
<dbReference type="PROSITE" id="PS50847">
    <property type="entry name" value="GRAM_POS_ANCHORING"/>
    <property type="match status" value="1"/>
</dbReference>
<dbReference type="Proteomes" id="UP000198415">
    <property type="component" value="Unassembled WGS sequence"/>
</dbReference>
<keyword evidence="6" id="KW-0472">Membrane</keyword>
<accession>A0A239CHP6</accession>
<feature type="transmembrane region" description="Helical" evidence="6">
    <location>
        <begin position="338"/>
        <end position="360"/>
    </location>
</feature>
<feature type="region of interest" description="Disordered" evidence="5">
    <location>
        <begin position="46"/>
        <end position="66"/>
    </location>
</feature>
<dbReference type="InterPro" id="IPR019931">
    <property type="entry name" value="LPXTG_anchor"/>
</dbReference>
<protein>
    <recommendedName>
        <fullName evidence="7">Gram-positive cocci surface proteins LPxTG domain-containing protein</fullName>
    </recommendedName>
</protein>
<keyword evidence="2" id="KW-0964">Secreted</keyword>
<dbReference type="EMBL" id="FZNR01000011">
    <property type="protein sequence ID" value="SNS18863.1"/>
    <property type="molecule type" value="Genomic_DNA"/>
</dbReference>
<dbReference type="AlphaFoldDB" id="A0A239CHP6"/>
<keyword evidence="6" id="KW-0812">Transmembrane</keyword>